<dbReference type="SUPFAM" id="SSF53383">
    <property type="entry name" value="PLP-dependent transferases"/>
    <property type="match status" value="1"/>
</dbReference>
<keyword evidence="10 18" id="KW-0663">Pyridoxal phosphate</keyword>
<evidence type="ECO:0000256" key="14">
    <source>
        <dbReference type="ARBA" id="ARBA00030669"/>
    </source>
</evidence>
<organism evidence="21">
    <name type="scientific">Oikopleura dioica</name>
    <name type="common">Tunicate</name>
    <dbReference type="NCBI Taxonomy" id="34765"/>
    <lineage>
        <taxon>Eukaryota</taxon>
        <taxon>Metazoa</taxon>
        <taxon>Chordata</taxon>
        <taxon>Tunicata</taxon>
        <taxon>Appendicularia</taxon>
        <taxon>Copelata</taxon>
        <taxon>Oikopleuridae</taxon>
        <taxon>Oikopleura</taxon>
    </lineage>
</organism>
<dbReference type="EC" id="2.9.1.2" evidence="5 18"/>
<comment type="similarity">
    <text evidence="4 18">Belongs to the SepSecS family.</text>
</comment>
<keyword evidence="8 18" id="KW-0808">Transferase</keyword>
<sequence length="477" mass="52653">MSFVKTAAERGIIPEAHSSVAHSHLVGFKNMVTHLIQNKQLPENGLCEAEIRHLLTELALSDSNNFPGKVGAGEREGRVISRLVQDRHFNLTHGIGRSGNIRDPQPKAAGSSIICQVTDGLALDATRAAGIKGLKSALVLPMATGMALRESFIALLHMRPNAKHVIWPRIDQKSCLKSMLSLNLTVHPIEPLLQDRELVTNLEAIENKIRELGDKNILCIHSTISCFAPRRPDKITDIGKISYQRDIPHIVNGAYFLTIKKARNLVQECAQSKGRSRIDAVVCSTDKNFLTPVGGSIIFSASKGEDAITTKIAKNYPGRASMSPVLDLFITLLEIGKSGSYMRLIKGQEDNFDLLVSELEKFGNERKMEVLGYNGVSVAISLERFSCTKDGDNKHLVELGSRLFRRNISGPRVVPCDGKNEKKISCHNFKNYGSSYDAYPQPYLALASAIGMERREIEILMKKLANVIDAAIRDFCK</sequence>
<dbReference type="NCBIfam" id="TIGR03531">
    <property type="entry name" value="selenium_SpcS"/>
    <property type="match status" value="1"/>
</dbReference>
<comment type="pathway">
    <text evidence="3 18">Aminoacyl-tRNA biosynthesis; selenocysteinyl-tRNA(Sec) biosynthesis; selenocysteinyl-tRNA(Sec) from L-seryl-tRNA(Sec) (archaeal/eukaryal route): step 2/2.</text>
</comment>
<evidence type="ECO:0000256" key="15">
    <source>
        <dbReference type="ARBA" id="ARBA00032048"/>
    </source>
</evidence>
<evidence type="ECO:0000256" key="7">
    <source>
        <dbReference type="ARBA" id="ARBA00022555"/>
    </source>
</evidence>
<dbReference type="PANTHER" id="PTHR12944:SF2">
    <property type="entry name" value="O-PHOSPHOSERYL-TRNA(SEC) SELENIUM TRANSFERASE"/>
    <property type="match status" value="1"/>
</dbReference>
<dbReference type="Proteomes" id="UP000011014">
    <property type="component" value="Unassembled WGS sequence"/>
</dbReference>
<dbReference type="AlphaFoldDB" id="E4YSX6"/>
<keyword evidence="18" id="KW-0963">Cytoplasm</keyword>
<dbReference type="GO" id="GO:0005737">
    <property type="term" value="C:cytoplasm"/>
    <property type="evidence" value="ECO:0007669"/>
    <property type="project" value="UniProtKB-SubCell"/>
</dbReference>
<dbReference type="GO" id="GO:0001717">
    <property type="term" value="P:conversion of seryl-tRNAsec to selenocys-tRNAsec"/>
    <property type="evidence" value="ECO:0007669"/>
    <property type="project" value="UniProtKB-UniRule"/>
</dbReference>
<evidence type="ECO:0000256" key="19">
    <source>
        <dbReference type="PIRSR" id="PIRSR017689-1"/>
    </source>
</evidence>
<evidence type="ECO:0000256" key="8">
    <source>
        <dbReference type="ARBA" id="ARBA00022679"/>
    </source>
</evidence>
<evidence type="ECO:0000256" key="9">
    <source>
        <dbReference type="ARBA" id="ARBA00022884"/>
    </source>
</evidence>
<comment type="subunit">
    <text evidence="13">Homotetramer formed by a catalytic dimer and a non-catalytic dimer serving as a binding platform that orients tRNASec for catalysis. Each tetramer binds the CCA ends of two tRNAs which point to the active sites of the catalytic dimer.</text>
</comment>
<dbReference type="GO" id="GO:0098621">
    <property type="term" value="F:O-phosphoseryl-tRNA(Sec) selenium transferase activity"/>
    <property type="evidence" value="ECO:0007669"/>
    <property type="project" value="UniProtKB-EC"/>
</dbReference>
<feature type="binding site" evidence="19">
    <location>
        <position position="406"/>
    </location>
    <ligand>
        <name>tRNA</name>
        <dbReference type="ChEBI" id="CHEBI:17843"/>
    </ligand>
</feature>
<dbReference type="InterPro" id="IPR015424">
    <property type="entry name" value="PyrdxlP-dep_Trfase"/>
</dbReference>
<comment type="subcellular location">
    <subcellularLocation>
        <location evidence="18">Cytoplasm</location>
    </subcellularLocation>
</comment>
<evidence type="ECO:0000256" key="1">
    <source>
        <dbReference type="ARBA" id="ARBA00001933"/>
    </source>
</evidence>
<feature type="binding site" evidence="19">
    <location>
        <position position="97"/>
    </location>
    <ligand>
        <name>substrate</name>
    </ligand>
</feature>
<evidence type="ECO:0000256" key="11">
    <source>
        <dbReference type="ARBA" id="ARBA00022917"/>
    </source>
</evidence>
<dbReference type="InterPro" id="IPR019872">
    <property type="entry name" value="Sec-tRNA_Se_transferase"/>
</dbReference>
<feature type="binding site" evidence="19">
    <location>
        <position position="473"/>
    </location>
    <ligand>
        <name>tRNA</name>
        <dbReference type="ChEBI" id="CHEBI:17843"/>
    </ligand>
</feature>
<keyword evidence="12 18" id="KW-0711">Selenium</keyword>
<evidence type="ECO:0000256" key="4">
    <source>
        <dbReference type="ARBA" id="ARBA00007037"/>
    </source>
</evidence>
<evidence type="ECO:0000256" key="16">
    <source>
        <dbReference type="ARBA" id="ARBA00032693"/>
    </source>
</evidence>
<comment type="cofactor">
    <cofactor evidence="1 18 20">
        <name>pyridoxal 5'-phosphate</name>
        <dbReference type="ChEBI" id="CHEBI:597326"/>
    </cofactor>
</comment>
<proteinExistence type="inferred from homology"/>
<keyword evidence="11 18" id="KW-0648">Protein biosynthesis</keyword>
<dbReference type="InterPro" id="IPR008829">
    <property type="entry name" value="SepSecS/SepCysS"/>
</dbReference>
<keyword evidence="7 18" id="KW-0820">tRNA-binding</keyword>
<reference evidence="21" key="1">
    <citation type="journal article" date="2010" name="Science">
        <title>Plasticity of animal genome architecture unmasked by rapid evolution of a pelagic tunicate.</title>
        <authorList>
            <person name="Denoeud F."/>
            <person name="Henriet S."/>
            <person name="Mungpakdee S."/>
            <person name="Aury J.M."/>
            <person name="Da Silva C."/>
            <person name="Brinkmann H."/>
            <person name="Mikhaleva J."/>
            <person name="Olsen L.C."/>
            <person name="Jubin C."/>
            <person name="Canestro C."/>
            <person name="Bouquet J.M."/>
            <person name="Danks G."/>
            <person name="Poulain J."/>
            <person name="Campsteijn C."/>
            <person name="Adamski M."/>
            <person name="Cross I."/>
            <person name="Yadetie F."/>
            <person name="Muffato M."/>
            <person name="Louis A."/>
            <person name="Butcher S."/>
            <person name="Tsagkogeorga G."/>
            <person name="Konrad A."/>
            <person name="Singh S."/>
            <person name="Jensen M.F."/>
            <person name="Cong E.H."/>
            <person name="Eikeseth-Otteraa H."/>
            <person name="Noel B."/>
            <person name="Anthouard V."/>
            <person name="Porcel B.M."/>
            <person name="Kachouri-Lafond R."/>
            <person name="Nishino A."/>
            <person name="Ugolini M."/>
            <person name="Chourrout P."/>
            <person name="Nishida H."/>
            <person name="Aasland R."/>
            <person name="Huzurbazar S."/>
            <person name="Westhof E."/>
            <person name="Delsuc F."/>
            <person name="Lehrach H."/>
            <person name="Reinhardt R."/>
            <person name="Weissenbach J."/>
            <person name="Roy S.W."/>
            <person name="Artiguenave F."/>
            <person name="Postlethwait J.H."/>
            <person name="Manak J.R."/>
            <person name="Thompson E.M."/>
            <person name="Jaillon O."/>
            <person name="Du Pasquier L."/>
            <person name="Boudinot P."/>
            <person name="Liberles D.A."/>
            <person name="Volff J.N."/>
            <person name="Philippe H."/>
            <person name="Lenhard B."/>
            <person name="Roest Crollius H."/>
            <person name="Wincker P."/>
            <person name="Chourrout D."/>
        </authorList>
    </citation>
    <scope>NUCLEOTIDE SEQUENCE [LARGE SCALE GENOMIC DNA]</scope>
</reference>
<evidence type="ECO:0000256" key="3">
    <source>
        <dbReference type="ARBA" id="ARBA00004822"/>
    </source>
</evidence>
<feature type="binding site" evidence="19">
    <location>
        <position position="98"/>
    </location>
    <ligand>
        <name>substrate</name>
    </ligand>
</feature>
<evidence type="ECO:0000256" key="10">
    <source>
        <dbReference type="ARBA" id="ARBA00022898"/>
    </source>
</evidence>
<feature type="binding site" evidence="19">
    <location>
        <position position="105"/>
    </location>
    <ligand>
        <name>substrate</name>
    </ligand>
</feature>
<dbReference type="PIRSF" id="PIRSF017689">
    <property type="entry name" value="SepSecS"/>
    <property type="match status" value="1"/>
</dbReference>
<accession>E4YSX6</accession>
<dbReference type="PANTHER" id="PTHR12944">
    <property type="entry name" value="SOLUBLE LIVER ANTIGEN/LIVER PANCREAS ANTIGEN"/>
    <property type="match status" value="1"/>
</dbReference>
<dbReference type="InterPro" id="IPR015421">
    <property type="entry name" value="PyrdxlP-dep_Trfase_major"/>
</dbReference>
<evidence type="ECO:0000256" key="5">
    <source>
        <dbReference type="ARBA" id="ARBA00012464"/>
    </source>
</evidence>
<evidence type="ECO:0000256" key="20">
    <source>
        <dbReference type="PIRSR" id="PIRSR017689-50"/>
    </source>
</evidence>
<evidence type="ECO:0000256" key="18">
    <source>
        <dbReference type="PIRNR" id="PIRNR017689"/>
    </source>
</evidence>
<evidence type="ECO:0000256" key="6">
    <source>
        <dbReference type="ARBA" id="ARBA00021963"/>
    </source>
</evidence>
<dbReference type="Gene3D" id="3.40.640.10">
    <property type="entry name" value="Type I PLP-dependent aspartate aminotransferase-like (Major domain)"/>
    <property type="match status" value="1"/>
</dbReference>
<dbReference type="UniPathway" id="UPA00906">
    <property type="reaction ID" value="UER00898"/>
</dbReference>
<dbReference type="Pfam" id="PF05889">
    <property type="entry name" value="SepSecS"/>
    <property type="match status" value="1"/>
</dbReference>
<comment type="function">
    <text evidence="2 18">Converts O-phosphoseryl-tRNA(Sec) to selenocysteinyl-tRNA(Sec) required for selenoprotein biosynthesis.</text>
</comment>
<evidence type="ECO:0000256" key="13">
    <source>
        <dbReference type="ARBA" id="ARBA00026053"/>
    </source>
</evidence>
<evidence type="ECO:0000256" key="2">
    <source>
        <dbReference type="ARBA" id="ARBA00002552"/>
    </source>
</evidence>
<feature type="site" description="May act as a substrate filter by repelling compounds with a negatively charged alpha-carboxylate" evidence="20">
    <location>
        <position position="74"/>
    </location>
</feature>
<evidence type="ECO:0000256" key="17">
    <source>
        <dbReference type="ARBA" id="ARBA00048808"/>
    </source>
</evidence>
<feature type="binding site" evidence="19">
    <location>
        <position position="319"/>
    </location>
    <ligand>
        <name>substrate</name>
    </ligand>
</feature>
<dbReference type="EMBL" id="FN655261">
    <property type="protein sequence ID" value="CBY38565.1"/>
    <property type="molecule type" value="Genomic_DNA"/>
</dbReference>
<evidence type="ECO:0000313" key="21">
    <source>
        <dbReference type="EMBL" id="CBY38565.1"/>
    </source>
</evidence>
<evidence type="ECO:0000256" key="12">
    <source>
        <dbReference type="ARBA" id="ARBA00023266"/>
    </source>
</evidence>
<feature type="modified residue" description="N6-(pyridoxal phosphate)lysine" evidence="20">
    <location>
        <position position="287"/>
    </location>
</feature>
<protein>
    <recommendedName>
        <fullName evidence="6 18">O-phosphoseryl-tRNA(Sec) selenium transferase</fullName>
        <ecNumber evidence="5 18">2.9.1.2</ecNumber>
    </recommendedName>
    <alternativeName>
        <fullName evidence="14 18">Selenocysteine synthase</fullName>
    </alternativeName>
    <alternativeName>
        <fullName evidence="15 18">Selenocysteinyl-tRNA(Sec) synthase</fullName>
    </alternativeName>
    <alternativeName>
        <fullName evidence="16 18">Sep-tRNA:Sec-tRNA synthase</fullName>
    </alternativeName>
</protein>
<name>E4YSX6_OIKDI</name>
<comment type="catalytic activity">
    <reaction evidence="17 18">
        <text>O-phospho-L-seryl-tRNA(Sec) + selenophosphate + H2O = L-selenocysteinyl-tRNA(Sec) + 2 phosphate</text>
        <dbReference type="Rhea" id="RHEA:25041"/>
        <dbReference type="Rhea" id="RHEA-COMP:9743"/>
        <dbReference type="Rhea" id="RHEA-COMP:9947"/>
        <dbReference type="ChEBI" id="CHEBI:15377"/>
        <dbReference type="ChEBI" id="CHEBI:16144"/>
        <dbReference type="ChEBI" id="CHEBI:43474"/>
        <dbReference type="ChEBI" id="CHEBI:78551"/>
        <dbReference type="ChEBI" id="CHEBI:78573"/>
        <dbReference type="EC" id="2.9.1.2"/>
    </reaction>
</comment>
<keyword evidence="9 18" id="KW-0694">RNA-binding</keyword>
<dbReference type="GO" id="GO:0001514">
    <property type="term" value="P:selenocysteine incorporation"/>
    <property type="evidence" value="ECO:0007669"/>
    <property type="project" value="TreeGrafter"/>
</dbReference>
<feature type="binding site" evidence="19">
    <location>
        <position position="75"/>
    </location>
    <ligand>
        <name>pyridoxal 5'-phosphate</name>
        <dbReference type="ChEBI" id="CHEBI:597326"/>
    </ligand>
</feature>
<dbReference type="GO" id="GO:0000049">
    <property type="term" value="F:tRNA binding"/>
    <property type="evidence" value="ECO:0007669"/>
    <property type="project" value="UniProtKB-UniRule"/>
</dbReference>
<gene>
    <name evidence="21" type="ORF">GSOID_T00032516001</name>
</gene>